<evidence type="ECO:0000313" key="2">
    <source>
        <dbReference type="Proteomes" id="UP001164250"/>
    </source>
</evidence>
<dbReference type="EMBL" id="CM047902">
    <property type="protein sequence ID" value="KAJ0094662.1"/>
    <property type="molecule type" value="Genomic_DNA"/>
</dbReference>
<keyword evidence="2" id="KW-1185">Reference proteome</keyword>
<reference evidence="2" key="1">
    <citation type="journal article" date="2023" name="G3 (Bethesda)">
        <title>Genome assembly and association tests identify interacting loci associated with vigor, precocity, and sex in interspecific pistachio rootstocks.</title>
        <authorList>
            <person name="Palmer W."/>
            <person name="Jacygrad E."/>
            <person name="Sagayaradj S."/>
            <person name="Cavanaugh K."/>
            <person name="Han R."/>
            <person name="Bertier L."/>
            <person name="Beede B."/>
            <person name="Kafkas S."/>
            <person name="Golino D."/>
            <person name="Preece J."/>
            <person name="Michelmore R."/>
        </authorList>
    </citation>
    <scope>NUCLEOTIDE SEQUENCE [LARGE SCALE GENOMIC DNA]</scope>
</reference>
<gene>
    <name evidence="1" type="ORF">Patl1_15392</name>
</gene>
<comment type="caution">
    <text evidence="1">The sequence shown here is derived from an EMBL/GenBank/DDBJ whole genome shotgun (WGS) entry which is preliminary data.</text>
</comment>
<evidence type="ECO:0000313" key="1">
    <source>
        <dbReference type="EMBL" id="KAJ0094662.1"/>
    </source>
</evidence>
<accession>A0ACC1B6W1</accession>
<dbReference type="Proteomes" id="UP001164250">
    <property type="component" value="Chromosome 6"/>
</dbReference>
<name>A0ACC1B6W1_9ROSI</name>
<proteinExistence type="predicted"/>
<protein>
    <submittedName>
        <fullName evidence="1">Uncharacterized protein</fullName>
    </submittedName>
</protein>
<organism evidence="1 2">
    <name type="scientific">Pistacia atlantica</name>
    <dbReference type="NCBI Taxonomy" id="434234"/>
    <lineage>
        <taxon>Eukaryota</taxon>
        <taxon>Viridiplantae</taxon>
        <taxon>Streptophyta</taxon>
        <taxon>Embryophyta</taxon>
        <taxon>Tracheophyta</taxon>
        <taxon>Spermatophyta</taxon>
        <taxon>Magnoliopsida</taxon>
        <taxon>eudicotyledons</taxon>
        <taxon>Gunneridae</taxon>
        <taxon>Pentapetalae</taxon>
        <taxon>rosids</taxon>
        <taxon>malvids</taxon>
        <taxon>Sapindales</taxon>
        <taxon>Anacardiaceae</taxon>
        <taxon>Pistacia</taxon>
    </lineage>
</organism>
<sequence>MPTTSMLLLEHKAVNLAKCGGDEGMNPSFFLTEPSRNDIPHCWILCPFMLDQFYWAERMFWLGVAPEPLKRHLLVPENEDDKTIKESAELLSESIRYALSPEVKACAKKIAERISVEDGISEAVKFLKEEMGF</sequence>